<dbReference type="InterPro" id="IPR035940">
    <property type="entry name" value="CAP_sf"/>
</dbReference>
<evidence type="ECO:0000313" key="5">
    <source>
        <dbReference type="WBParaSite" id="HCON_00003390-00001"/>
    </source>
</evidence>
<dbReference type="OrthoDB" id="5872317at2759"/>
<name>A0A7I4XTV6_HAECO</name>
<feature type="compositionally biased region" description="Low complexity" evidence="1">
    <location>
        <begin position="227"/>
        <end position="347"/>
    </location>
</feature>
<dbReference type="PANTHER" id="PTHR10334">
    <property type="entry name" value="CYSTEINE-RICH SECRETORY PROTEIN-RELATED"/>
    <property type="match status" value="1"/>
</dbReference>
<dbReference type="InterPro" id="IPR001283">
    <property type="entry name" value="CRISP-related"/>
</dbReference>
<dbReference type="SMART" id="SM00198">
    <property type="entry name" value="SCP"/>
    <property type="match status" value="1"/>
</dbReference>
<evidence type="ECO:0000259" key="3">
    <source>
        <dbReference type="SMART" id="SM00198"/>
    </source>
</evidence>
<feature type="chain" id="PRO_5029687200" evidence="2">
    <location>
        <begin position="18"/>
        <end position="544"/>
    </location>
</feature>
<dbReference type="CDD" id="cd05380">
    <property type="entry name" value="CAP_euk"/>
    <property type="match status" value="2"/>
</dbReference>
<protein>
    <submittedName>
        <fullName evidence="5">SCP domain-containing protein</fullName>
    </submittedName>
</protein>
<sequence>MLLFLLLAFLLIHRCNGQFGDAVSVTNQAVQMMNEYRQTVANGTAFDMSGTLPSTLSMFQLKGDDSLTLMALTTIFTCNVTNPSVQPGYSYNGYTISYLPPGIGSSTIFDIALAQWEEEPLLYGVGENVVYSNTKLKEWANMVYYKSTKVGCYYNFCNLTGPPTHAIACLFNMVPQENQPVYNPTQGVDGCNLDENCSGKLSGSTCVKTNGNGMYAGLCDPEGNSFSTSTTTTTVATTAGSSSTPSTTPVKSTPSTKATSGSTPSTKATSGSTPSTKATSGSTPSTKATSGSTPSTKATSGSTPSTKATSGSTPSTKATSGTATTPGTTMASTATATPGPTTTPGTPLTMTEAVRDKIINMHNYRRSRLAQGLVPNGTSGKNLPQGTDIAQMQYNQTLEDAAQKYANTCPKGISPVSSREGMGEIYQSLPSNTLTLMDAIEMALKASWHPIMVIGFDPNLEFTDSTLHLSTAPLMFTQMAWGATYEVGCGATRCSDNTTVICRYNPSGNIPGQTIYTAGSTCSACPGDCTTAYLYKGLCIMSSS</sequence>
<feature type="region of interest" description="Disordered" evidence="1">
    <location>
        <begin position="227"/>
        <end position="349"/>
    </location>
</feature>
<dbReference type="AlphaFoldDB" id="A0A7I4XTV6"/>
<reference evidence="5" key="1">
    <citation type="submission" date="2020-12" db="UniProtKB">
        <authorList>
            <consortium name="WormBaseParasite"/>
        </authorList>
    </citation>
    <scope>IDENTIFICATION</scope>
    <source>
        <strain evidence="5">MHco3</strain>
    </source>
</reference>
<organism evidence="4 5">
    <name type="scientific">Haemonchus contortus</name>
    <name type="common">Barber pole worm</name>
    <dbReference type="NCBI Taxonomy" id="6289"/>
    <lineage>
        <taxon>Eukaryota</taxon>
        <taxon>Metazoa</taxon>
        <taxon>Ecdysozoa</taxon>
        <taxon>Nematoda</taxon>
        <taxon>Chromadorea</taxon>
        <taxon>Rhabditida</taxon>
        <taxon>Rhabditina</taxon>
        <taxon>Rhabditomorpha</taxon>
        <taxon>Strongyloidea</taxon>
        <taxon>Trichostrongylidae</taxon>
        <taxon>Haemonchus</taxon>
    </lineage>
</organism>
<dbReference type="Gene3D" id="3.40.33.10">
    <property type="entry name" value="CAP"/>
    <property type="match status" value="2"/>
</dbReference>
<accession>A0A7I4XTV6</accession>
<keyword evidence="4" id="KW-1185">Reference proteome</keyword>
<dbReference type="PRINTS" id="PR00837">
    <property type="entry name" value="V5TPXLIKE"/>
</dbReference>
<dbReference type="InterPro" id="IPR014044">
    <property type="entry name" value="CAP_dom"/>
</dbReference>
<keyword evidence="2" id="KW-0732">Signal</keyword>
<feature type="domain" description="SCP" evidence="3">
    <location>
        <begin position="353"/>
        <end position="512"/>
    </location>
</feature>
<dbReference type="WBParaSite" id="HCON_00003390-00001">
    <property type="protein sequence ID" value="HCON_00003390-00001"/>
    <property type="gene ID" value="HCON_00003390"/>
</dbReference>
<feature type="signal peptide" evidence="2">
    <location>
        <begin position="1"/>
        <end position="17"/>
    </location>
</feature>
<evidence type="ECO:0000256" key="2">
    <source>
        <dbReference type="SAM" id="SignalP"/>
    </source>
</evidence>
<proteinExistence type="predicted"/>
<dbReference type="SUPFAM" id="SSF55797">
    <property type="entry name" value="PR-1-like"/>
    <property type="match status" value="2"/>
</dbReference>
<dbReference type="Pfam" id="PF00188">
    <property type="entry name" value="CAP"/>
    <property type="match status" value="2"/>
</dbReference>
<evidence type="ECO:0000313" key="4">
    <source>
        <dbReference type="Proteomes" id="UP000025227"/>
    </source>
</evidence>
<evidence type="ECO:0000256" key="1">
    <source>
        <dbReference type="SAM" id="MobiDB-lite"/>
    </source>
</evidence>
<dbReference type="Proteomes" id="UP000025227">
    <property type="component" value="Unplaced"/>
</dbReference>